<evidence type="ECO:0000313" key="3">
    <source>
        <dbReference type="Proteomes" id="UP000186817"/>
    </source>
</evidence>
<organism evidence="2 3">
    <name type="scientific">Symbiodinium microadriaticum</name>
    <name type="common">Dinoflagellate</name>
    <name type="synonym">Zooxanthella microadriatica</name>
    <dbReference type="NCBI Taxonomy" id="2951"/>
    <lineage>
        <taxon>Eukaryota</taxon>
        <taxon>Sar</taxon>
        <taxon>Alveolata</taxon>
        <taxon>Dinophyceae</taxon>
        <taxon>Suessiales</taxon>
        <taxon>Symbiodiniaceae</taxon>
        <taxon>Symbiodinium</taxon>
    </lineage>
</organism>
<proteinExistence type="predicted"/>
<sequence length="1697" mass="184833">MGSDRLDLAKFFQGLAARLHCFRVSDPLTGEVNMEQPLLRVAFRPVERGDDMMSVQSAFVPSPSPDSASPVPRSAVDSLRSALQELEDSQDTWELVEVEEETTSAASLGRRPSGVMELAAEFIGAPFENGGLLLDWPGVPPRSCVFVPLILREGGVLAAIPSEFLDASLISAGQAGAANAIVGPSRVVSVGTLEEEEEGALVPTEEMCTVLLVDFSEEVFPLLSRYDPVTSPAEAAHVVPESPHLQVSFEEARQSALAWVASEEGERLAFYSAAEGAEPSPVPGGPMEAAAPKRKTAPRAKRPTNAQLSEQLGALVELIPSLTQQVQELATRQTALEKRAAPVAAPPLPAHRLAFPQPNAAPAVTLDLPQPGDLEPPDEEIKLVSQQALRRLSPSEQLPMSRADLAQRRPVFTSYAERFGGFGSQRSLGIVFWLLANIADSMIAGDQAGAEELTALALAAVEQCAQDGGSWEIGFLLSFEKPGADLPRRLSDEPRTSHRVLHTLFFLCRFRSLGVSSTSPQPKLLESGFAERAVPSSLFMLARLKITGSANWNPLPFLASDPDLQFAFLEPDVLLYGGEPPAEDVPDLTREKPSEVAKLALKWAGQGLLYLKDDFSDQQSPSDCVRVFNCYKNLSSDRQIGDRRSRNFRERGLRGPSVSLPCGPCLLGLRLDPKQSTLRIAVADRKDFYHQLRVGDRKACHNALFPPLPEALFVGTAAHDDLLRRRANGRKVPSLLVAPPDRKRVVAGFKAIFQGDHLGVEFATCAHRTLLQGAGLLTPDQEVRANSLFPESLLYQGLVIDDFYAISIEKPELPPEASAAVACLDKALLTYAEHGLLGSSEKDVRGADTARVAGAELDASSRTRQDGIVGAGALRSKRLSLASISLSVAALPSTTDVLHSCLMGGWVSVFPLPLHFEKSTLFLRTLCDALASFGWVVGPILDPAFSPHYGLLDPVFFSWLLHMLETGSVDALYLRPSAKTFSAATVPPLRTYREPFGDPSDPRVRRGTLQALRALILFQFARLSKAICLVEQPVGSLMTALPSWKALREKPGVLEIRTAACMFGASSAQRVRLLSCHFSPAGLERVCSGGHQHGPPGSSDCFASALEVPGFASALAETVSSSLRRKVLRTQGSTIDVFGLESVLVNDLAQALTWRPLKVWRWRKKAHINVLESEAFLQLCFLKARQARPSRFVSLIDSNVARCSLGKGRSPSAALTSVLRRTASVSLACGLYGALPFCPTRLMPADAPSRGAPVLEATPGPSFCSQSSSSPLAALPRLRRWASNWVRLVLKSLLWASPARLEYRRERPLPSGRPVEKITQKHRDRLWAAFLEWIEEIGVPAGLFEASAEVDIDSINAVLAKYGRALYETGRPYNHYAETVNALASKIPKIRRLLQPAWDVAFQWQRMEPHVHHQAMPWQVLLAMCSTALCWGWKEVAGTLALAWDGLARSRFAKLLTVLHLDKLDATNLKALDLGSLRAGGATWLLQTSEAEDLVSQRIPESLWFTITAARKCKHLYHCLEEQKARGTCEFCESMDLVCSGSADAAEVEVKFDQELQRLRRYNFFVFTTDPWLPKAIATRSTAGLFRDPVAVAADQSVQQLAQTQANTLDKLGKRINGNLRAKRSLQEAATAWLGKIGQHLAALTTRLSTVATRLDQDQTEAMMALQQASVNLEASAQEQVDKALGGMGPIWTQGPP</sequence>
<accession>A0A1Q9F3L2</accession>
<gene>
    <name evidence="2" type="ORF">AK812_SmicGene1630</name>
</gene>
<reference evidence="2 3" key="1">
    <citation type="submission" date="2016-02" db="EMBL/GenBank/DDBJ databases">
        <title>Genome analysis of coral dinoflagellate symbionts highlights evolutionary adaptations to a symbiotic lifestyle.</title>
        <authorList>
            <person name="Aranda M."/>
            <person name="Li Y."/>
            <person name="Liew Y.J."/>
            <person name="Baumgarten S."/>
            <person name="Simakov O."/>
            <person name="Wilson M."/>
            <person name="Piel J."/>
            <person name="Ashoor H."/>
            <person name="Bougouffa S."/>
            <person name="Bajic V.B."/>
            <person name="Ryu T."/>
            <person name="Ravasi T."/>
            <person name="Bayer T."/>
            <person name="Micklem G."/>
            <person name="Kim H."/>
            <person name="Bhak J."/>
            <person name="Lajeunesse T.C."/>
            <person name="Voolstra C.R."/>
        </authorList>
    </citation>
    <scope>NUCLEOTIDE SEQUENCE [LARGE SCALE GENOMIC DNA]</scope>
    <source>
        <strain evidence="2 3">CCMP2467</strain>
    </source>
</reference>
<dbReference type="OrthoDB" id="427087at2759"/>
<keyword evidence="3" id="KW-1185">Reference proteome</keyword>
<evidence type="ECO:0000313" key="2">
    <source>
        <dbReference type="EMBL" id="OLQ14275.1"/>
    </source>
</evidence>
<dbReference type="EMBL" id="LSRX01000017">
    <property type="protein sequence ID" value="OLQ14275.1"/>
    <property type="molecule type" value="Genomic_DNA"/>
</dbReference>
<protein>
    <submittedName>
        <fullName evidence="2">Uncharacterized protein</fullName>
    </submittedName>
</protein>
<comment type="caution">
    <text evidence="2">The sequence shown here is derived from an EMBL/GenBank/DDBJ whole genome shotgun (WGS) entry which is preliminary data.</text>
</comment>
<feature type="compositionally biased region" description="Basic residues" evidence="1">
    <location>
        <begin position="292"/>
        <end position="302"/>
    </location>
</feature>
<evidence type="ECO:0000256" key="1">
    <source>
        <dbReference type="SAM" id="MobiDB-lite"/>
    </source>
</evidence>
<feature type="region of interest" description="Disordered" evidence="1">
    <location>
        <begin position="276"/>
        <end position="305"/>
    </location>
</feature>
<name>A0A1Q9F3L2_SYMMI</name>
<dbReference type="Proteomes" id="UP000186817">
    <property type="component" value="Unassembled WGS sequence"/>
</dbReference>